<feature type="transmembrane region" description="Helical" evidence="1">
    <location>
        <begin position="61"/>
        <end position="85"/>
    </location>
</feature>
<protein>
    <recommendedName>
        <fullName evidence="4">Transmembrane protein</fullName>
    </recommendedName>
</protein>
<dbReference type="EMBL" id="CAJJDO010000155">
    <property type="protein sequence ID" value="CAD8209699.1"/>
    <property type="molecule type" value="Genomic_DNA"/>
</dbReference>
<evidence type="ECO:0000313" key="2">
    <source>
        <dbReference type="EMBL" id="CAD8209699.1"/>
    </source>
</evidence>
<reference evidence="2" key="1">
    <citation type="submission" date="2021-01" db="EMBL/GenBank/DDBJ databases">
        <authorList>
            <consortium name="Genoscope - CEA"/>
            <person name="William W."/>
        </authorList>
    </citation>
    <scope>NUCLEOTIDE SEQUENCE</scope>
</reference>
<keyword evidence="1" id="KW-0472">Membrane</keyword>
<keyword evidence="1" id="KW-0812">Transmembrane</keyword>
<gene>
    <name evidence="2" type="ORF">PPENT_87.1.T1550117</name>
</gene>
<evidence type="ECO:0000256" key="1">
    <source>
        <dbReference type="SAM" id="Phobius"/>
    </source>
</evidence>
<feature type="transmembrane region" description="Helical" evidence="1">
    <location>
        <begin position="12"/>
        <end position="32"/>
    </location>
</feature>
<evidence type="ECO:0000313" key="3">
    <source>
        <dbReference type="Proteomes" id="UP000689195"/>
    </source>
</evidence>
<organism evidence="2 3">
    <name type="scientific">Paramecium pentaurelia</name>
    <dbReference type="NCBI Taxonomy" id="43138"/>
    <lineage>
        <taxon>Eukaryota</taxon>
        <taxon>Sar</taxon>
        <taxon>Alveolata</taxon>
        <taxon>Ciliophora</taxon>
        <taxon>Intramacronucleata</taxon>
        <taxon>Oligohymenophorea</taxon>
        <taxon>Peniculida</taxon>
        <taxon>Parameciidae</taxon>
        <taxon>Paramecium</taxon>
    </lineage>
</organism>
<name>A0A8S1Y7B6_9CILI</name>
<keyword evidence="3" id="KW-1185">Reference proteome</keyword>
<dbReference type="Proteomes" id="UP000689195">
    <property type="component" value="Unassembled WGS sequence"/>
</dbReference>
<evidence type="ECO:0008006" key="4">
    <source>
        <dbReference type="Google" id="ProtNLM"/>
    </source>
</evidence>
<dbReference type="AlphaFoldDB" id="A0A8S1Y7B6"/>
<sequence>MRSYFNVYANLWQSIIFFFQLIDIHSLLYMVTRIRIMQDLLKLMMKRQIEKQQEFKYSQNYLLIINYYFCLYLQYLIQIFFVSLITQFL</sequence>
<comment type="caution">
    <text evidence="2">The sequence shown here is derived from an EMBL/GenBank/DDBJ whole genome shotgun (WGS) entry which is preliminary data.</text>
</comment>
<keyword evidence="1" id="KW-1133">Transmembrane helix</keyword>
<proteinExistence type="predicted"/>
<accession>A0A8S1Y7B6</accession>